<evidence type="ECO:0000313" key="2">
    <source>
        <dbReference type="Proteomes" id="UP001596548"/>
    </source>
</evidence>
<dbReference type="SUPFAM" id="SSF54637">
    <property type="entry name" value="Thioesterase/thiol ester dehydrase-isomerase"/>
    <property type="match status" value="1"/>
</dbReference>
<evidence type="ECO:0008006" key="3">
    <source>
        <dbReference type="Google" id="ProtNLM"/>
    </source>
</evidence>
<evidence type="ECO:0000313" key="1">
    <source>
        <dbReference type="EMBL" id="MFC7277424.1"/>
    </source>
</evidence>
<name>A0ABW2I068_9ACTN</name>
<keyword evidence="2" id="KW-1185">Reference proteome</keyword>
<sequence>MRIPARFNGPPGSGNGGWSAGAFAAAAGARAGGPAVEVTLRVPPPLDTELSVTHEDVRDGSGSLIAELAPADRADFSEFPGFVPFAEAVEASRGYPGFAAHPFPTCFVCGPQRPDGLRIFPGPLGDGRTAAPWTVPADVELATIWAALDCPGGWTAMAQGRTFVLGRIAVTVAELPGPGASCVVAGRMSATSGRKAMVDSILYAESGAPMAAARATWIAVA</sequence>
<reference evidence="2" key="1">
    <citation type="journal article" date="2019" name="Int. J. Syst. Evol. Microbiol.">
        <title>The Global Catalogue of Microorganisms (GCM) 10K type strain sequencing project: providing services to taxonomists for standard genome sequencing and annotation.</title>
        <authorList>
            <consortium name="The Broad Institute Genomics Platform"/>
            <consortium name="The Broad Institute Genome Sequencing Center for Infectious Disease"/>
            <person name="Wu L."/>
            <person name="Ma J."/>
        </authorList>
    </citation>
    <scope>NUCLEOTIDE SEQUENCE [LARGE SCALE GENOMIC DNA]</scope>
    <source>
        <strain evidence="2">XZYJT-10</strain>
    </source>
</reference>
<dbReference type="RefSeq" id="WP_378973000.1">
    <property type="nucleotide sequence ID" value="NZ_JBHTBJ010000022.1"/>
</dbReference>
<comment type="caution">
    <text evidence="1">The sequence shown here is derived from an EMBL/GenBank/DDBJ whole genome shotgun (WGS) entry which is preliminary data.</text>
</comment>
<proteinExistence type="predicted"/>
<organism evidence="1 2">
    <name type="scientific">Paractinoplanes rhizophilus</name>
    <dbReference type="NCBI Taxonomy" id="1416877"/>
    <lineage>
        <taxon>Bacteria</taxon>
        <taxon>Bacillati</taxon>
        <taxon>Actinomycetota</taxon>
        <taxon>Actinomycetes</taxon>
        <taxon>Micromonosporales</taxon>
        <taxon>Micromonosporaceae</taxon>
        <taxon>Paractinoplanes</taxon>
    </lineage>
</organism>
<accession>A0ABW2I068</accession>
<dbReference type="InterPro" id="IPR029069">
    <property type="entry name" value="HotDog_dom_sf"/>
</dbReference>
<dbReference type="EMBL" id="JBHTBJ010000022">
    <property type="protein sequence ID" value="MFC7277424.1"/>
    <property type="molecule type" value="Genomic_DNA"/>
</dbReference>
<dbReference type="Proteomes" id="UP001596548">
    <property type="component" value="Unassembled WGS sequence"/>
</dbReference>
<protein>
    <recommendedName>
        <fullName evidence="3">Thioesterase superfamily protein</fullName>
    </recommendedName>
</protein>
<gene>
    <name evidence="1" type="ORF">ACFQS1_25810</name>
</gene>
<dbReference type="Gene3D" id="3.10.129.10">
    <property type="entry name" value="Hotdog Thioesterase"/>
    <property type="match status" value="1"/>
</dbReference>